<evidence type="ECO:0000256" key="6">
    <source>
        <dbReference type="ARBA" id="ARBA00022729"/>
    </source>
</evidence>
<dbReference type="PROSITE" id="PS50835">
    <property type="entry name" value="IG_LIKE"/>
    <property type="match status" value="1"/>
</dbReference>
<proteinExistence type="predicted"/>
<name>A0A923DWN8_9SPHI</name>
<dbReference type="Pfam" id="PF12810">
    <property type="entry name" value="ALK_LTK_GRD"/>
    <property type="match status" value="1"/>
</dbReference>
<dbReference type="EMBL" id="WNXD01000001">
    <property type="protein sequence ID" value="MBB2145369.1"/>
    <property type="molecule type" value="Genomic_DNA"/>
</dbReference>
<dbReference type="Pfam" id="PF13573">
    <property type="entry name" value="SprB"/>
    <property type="match status" value="7"/>
</dbReference>
<dbReference type="InterPro" id="IPR025667">
    <property type="entry name" value="SprB_repeat"/>
</dbReference>
<evidence type="ECO:0000256" key="1">
    <source>
        <dbReference type="ARBA" id="ARBA00004251"/>
    </source>
</evidence>
<keyword evidence="11" id="KW-0472">Membrane</keyword>
<evidence type="ECO:0000256" key="8">
    <source>
        <dbReference type="ARBA" id="ARBA00022777"/>
    </source>
</evidence>
<keyword evidence="3" id="KW-1003">Cell membrane</keyword>
<evidence type="ECO:0000256" key="12">
    <source>
        <dbReference type="ARBA" id="ARBA00023137"/>
    </source>
</evidence>
<evidence type="ECO:0000259" key="16">
    <source>
        <dbReference type="PROSITE" id="PS50835"/>
    </source>
</evidence>
<dbReference type="Pfam" id="PF13585">
    <property type="entry name" value="CHU_C"/>
    <property type="match status" value="1"/>
</dbReference>
<accession>A0A923DWN8</accession>
<feature type="domain" description="Ig-like" evidence="16">
    <location>
        <begin position="335"/>
        <end position="419"/>
    </location>
</feature>
<dbReference type="Gene3D" id="2.60.40.740">
    <property type="match status" value="2"/>
</dbReference>
<evidence type="ECO:0000256" key="14">
    <source>
        <dbReference type="ARBA" id="ARBA00023170"/>
    </source>
</evidence>
<keyword evidence="12" id="KW-0829">Tyrosine-protein kinase</keyword>
<dbReference type="Gene3D" id="2.40.10.10">
    <property type="entry name" value="Trypsin-like serine proteases"/>
    <property type="match status" value="4"/>
</dbReference>
<evidence type="ECO:0000313" key="18">
    <source>
        <dbReference type="Proteomes" id="UP000601055"/>
    </source>
</evidence>
<dbReference type="Pfam" id="PF18676">
    <property type="entry name" value="MBG_2"/>
    <property type="match status" value="4"/>
</dbReference>
<keyword evidence="13" id="KW-1015">Disulfide bond</keyword>
<keyword evidence="9" id="KW-0067">ATP-binding</keyword>
<dbReference type="SUPFAM" id="SSF49313">
    <property type="entry name" value="Cadherin-like"/>
    <property type="match status" value="1"/>
</dbReference>
<evidence type="ECO:0000256" key="15">
    <source>
        <dbReference type="ARBA" id="ARBA00023180"/>
    </source>
</evidence>
<dbReference type="Pfam" id="PF05345">
    <property type="entry name" value="He_PIG"/>
    <property type="match status" value="1"/>
</dbReference>
<sequence>MKNLLLILVLCIVAKYGYTQCPPMNQPQNERAINGATTAPVNFTSSASNVIYSWTNSNPGIGLAANGTGNLPSFNATNAGTNSIIASITVTPKFEANQTFSYTGAMQTFVVPAGVTSIKVDVRGSKGGDGIYNQPGTKPDDLGGNGGRVVADYPVTAGQTLYIFVGGIGYNGGGNGGGGIAQPSGGGASDIRIGGVALTDRIVVAGGGGGGGNNCSTNAEPGGVGGGLIGGTGFQCGNQTGTAVGQGGTQSAGGAAGTSPATAGILGVGGNAGGAGTASGGGGGGYYGGGGAAYGGGGGGSSYTASLATAVTHTQGFQNGTGQIIITYELACALPSAKIFTYTIDATLDATTTQTNVSCNGGSNATASVTASGGATPYTYVWSPSGGTAANASGLSAGTYTCTIRDANGSEISKNITITEPSALIATTGAQTNVSCNGGTNGSATVNVTGGTGAYTYVWAPSGGTAATASGLAAGTYTVTIKDANLCQTTQSVTITEPTFLTATTSKTDVLCNGGATGTASVSASGGTAGYTYLWSPSGGTAATATGLTVGNYSVLITDAKGCITTKNFTINQPAVLTATTSQINATCLSFGQASVTVTGGSGSYTYSWLPSGGSASLATGLTAGNYSVTVTDANGCILTKNFTITSTNTLTATQSQTNVLCNGSNTGTATVVPSGAPGPFTYVWSPSGGNAATATGLSAGNYSVTITSSNGCSIVKNFTITQPSAITATTSQTDVTCNGGTNGSATANPSGGTGAYTYSWAPSGGTVATATGLAAGTYTVTIKDANLCLITKSVTITEPNAIMATTSQTNVTCNGGTNGTATVTPSGGTGSYTYSWAPSGGTGAIASGLSAGTYTVTIKDANLCQTTKTFTLTEPSAVALSGATLSAATVAINYQQTITATGASGTYLYSSTDVLPPGITLATNGVLSGTPTTAGVYNFSIKATDQTCFNTATANFSITVAKGSQSIVFGTIAAKTYGDADFTLGATQSSAGLTITYTAIDPTVVAITGNTAHILKAGSTLITANQTGNSNYENSSVQQSLTITPKALTITATAKNKAYGDVDPTLTFTSTGLVGADATTGSLSRSTGENVGNYVINQNTLSAGANYTITYNAANLTITNKILTITAAAKNKVYGDVDPTLTFTSTGLVGTDVITGNLSRTAGENVGNYSINQGSLSAGANYTITYNAANLTIINKVLTISAAAKNKVYGDADPTLTYVSTGLVGADVITGSLSRTVGENAGNYTINQNTLSAGANYTITYNAANLSISKAALTVTADNKQICQSSGLPTFSLTYAGFKNTDNANSLSTKPTISTTATSNSPSGNYVLTPTGGLATNYTFTYVNGTLTINALPQVSISSSNGNSISKGETLVLTASGGTIYTWSNANGIISGQNSAVLTVRPTESTIYMVTASNASNCSQSQSFSVEVRNDFQAITTPNLLTPNGDGINDFWVVKNIDMYPNNMVTIFNASGKILYTKKGYSNTWDGTYNGNALAEGTYYFVIDFGTDKLKQKGFITLIRQQ</sequence>
<evidence type="ECO:0000256" key="10">
    <source>
        <dbReference type="ARBA" id="ARBA00022989"/>
    </source>
</evidence>
<evidence type="ECO:0000256" key="7">
    <source>
        <dbReference type="ARBA" id="ARBA00022741"/>
    </source>
</evidence>
<protein>
    <recommendedName>
        <fullName evidence="2">receptor protein-tyrosine kinase</fullName>
        <ecNumber evidence="2">2.7.10.1</ecNumber>
    </recommendedName>
</protein>
<dbReference type="InterPro" id="IPR041286">
    <property type="entry name" value="MBG_2"/>
</dbReference>
<evidence type="ECO:0000256" key="2">
    <source>
        <dbReference type="ARBA" id="ARBA00011902"/>
    </source>
</evidence>
<comment type="caution">
    <text evidence="17">The sequence shown here is derived from an EMBL/GenBank/DDBJ whole genome shotgun (WGS) entry which is preliminary data.</text>
</comment>
<dbReference type="RefSeq" id="WP_182922020.1">
    <property type="nucleotide sequence ID" value="NZ_WNXD01000001.1"/>
</dbReference>
<keyword evidence="10" id="KW-1133">Transmembrane helix</keyword>
<keyword evidence="15" id="KW-0325">Glycoprotein</keyword>
<dbReference type="InterPro" id="IPR015919">
    <property type="entry name" value="Cadherin-like_sf"/>
</dbReference>
<keyword evidence="18" id="KW-1185">Reference proteome</keyword>
<dbReference type="Gene3D" id="2.60.40.10">
    <property type="entry name" value="Immunoglobulins"/>
    <property type="match status" value="1"/>
</dbReference>
<keyword evidence="8" id="KW-0418">Kinase</keyword>
<dbReference type="GO" id="GO:0004714">
    <property type="term" value="F:transmembrane receptor protein tyrosine kinase activity"/>
    <property type="evidence" value="ECO:0007669"/>
    <property type="project" value="UniProtKB-EC"/>
</dbReference>
<comment type="subcellular location">
    <subcellularLocation>
        <location evidence="1">Cell membrane</location>
        <topology evidence="1">Single-pass type I membrane protein</topology>
    </subcellularLocation>
</comment>
<dbReference type="GO" id="GO:0005509">
    <property type="term" value="F:calcium ion binding"/>
    <property type="evidence" value="ECO:0007669"/>
    <property type="project" value="InterPro"/>
</dbReference>
<evidence type="ECO:0000256" key="4">
    <source>
        <dbReference type="ARBA" id="ARBA00022679"/>
    </source>
</evidence>
<dbReference type="Gene3D" id="3.30.160.710">
    <property type="match status" value="2"/>
</dbReference>
<dbReference type="GO" id="GO:0005886">
    <property type="term" value="C:plasma membrane"/>
    <property type="evidence" value="ECO:0007669"/>
    <property type="project" value="UniProtKB-SubCell"/>
</dbReference>
<keyword evidence="7" id="KW-0547">Nucleotide-binding</keyword>
<keyword evidence="5" id="KW-0812">Transmembrane</keyword>
<evidence type="ECO:0000256" key="3">
    <source>
        <dbReference type="ARBA" id="ARBA00022475"/>
    </source>
</evidence>
<reference evidence="17" key="1">
    <citation type="submission" date="2019-11" db="EMBL/GenBank/DDBJ databases">
        <title>Description of Pedobacter sp. LMG 31464T.</title>
        <authorList>
            <person name="Carlier A."/>
            <person name="Qi S."/>
            <person name="Vandamme P."/>
        </authorList>
    </citation>
    <scope>NUCLEOTIDE SEQUENCE</scope>
    <source>
        <strain evidence="17">LMG 31464</strain>
    </source>
</reference>
<evidence type="ECO:0000256" key="11">
    <source>
        <dbReference type="ARBA" id="ARBA00023136"/>
    </source>
</evidence>
<dbReference type="EC" id="2.7.10.1" evidence="2"/>
<dbReference type="InterPro" id="IPR007110">
    <property type="entry name" value="Ig-like_dom"/>
</dbReference>
<dbReference type="InterPro" id="IPR043504">
    <property type="entry name" value="Peptidase_S1_PA_chymotrypsin"/>
</dbReference>
<evidence type="ECO:0000256" key="5">
    <source>
        <dbReference type="ARBA" id="ARBA00022692"/>
    </source>
</evidence>
<dbReference type="InterPro" id="IPR055163">
    <property type="entry name" value="ALK/LTK-like_GRD"/>
</dbReference>
<organism evidence="17 18">
    <name type="scientific">Pedobacter planticolens</name>
    <dbReference type="NCBI Taxonomy" id="2679964"/>
    <lineage>
        <taxon>Bacteria</taxon>
        <taxon>Pseudomonadati</taxon>
        <taxon>Bacteroidota</taxon>
        <taxon>Sphingobacteriia</taxon>
        <taxon>Sphingobacteriales</taxon>
        <taxon>Sphingobacteriaceae</taxon>
        <taxon>Pedobacter</taxon>
    </lineage>
</organism>
<dbReference type="InterPro" id="IPR013783">
    <property type="entry name" value="Ig-like_fold"/>
</dbReference>
<keyword evidence="4" id="KW-0808">Transferase</keyword>
<dbReference type="InterPro" id="IPR026341">
    <property type="entry name" value="T9SS_type_B"/>
</dbReference>
<keyword evidence="14" id="KW-0675">Receptor</keyword>
<dbReference type="SMART" id="SM00089">
    <property type="entry name" value="PKD"/>
    <property type="match status" value="6"/>
</dbReference>
<dbReference type="GO" id="GO:0005524">
    <property type="term" value="F:ATP binding"/>
    <property type="evidence" value="ECO:0007669"/>
    <property type="project" value="UniProtKB-KW"/>
</dbReference>
<dbReference type="Proteomes" id="UP000601055">
    <property type="component" value="Unassembled WGS sequence"/>
</dbReference>
<dbReference type="NCBIfam" id="TIGR04131">
    <property type="entry name" value="Bac_Flav_CTERM"/>
    <property type="match status" value="1"/>
</dbReference>
<evidence type="ECO:0000256" key="9">
    <source>
        <dbReference type="ARBA" id="ARBA00022840"/>
    </source>
</evidence>
<evidence type="ECO:0000256" key="13">
    <source>
        <dbReference type="ARBA" id="ARBA00023157"/>
    </source>
</evidence>
<gene>
    <name evidence="17" type="ORF">GM921_07735</name>
</gene>
<dbReference type="InterPro" id="IPR022409">
    <property type="entry name" value="PKD/Chitinase_dom"/>
</dbReference>
<evidence type="ECO:0000313" key="17">
    <source>
        <dbReference type="EMBL" id="MBB2145369.1"/>
    </source>
</evidence>
<keyword evidence="6" id="KW-0732">Signal</keyword>